<dbReference type="AlphaFoldDB" id="A0A2D2DK62"/>
<keyword evidence="2" id="KW-1185">Reference proteome</keyword>
<sequence length="409" mass="45247">MSKTIFAALGRRAMQLAVVAVLAVPGVVSVIDARTKPNDPNLAQLPPRPASWRELGEAPAKITAWINDHFGYRNGLVKMNNRLRFKVFREFPSVQMTSGRHGRYFLTAHGTTDRPFQAVLGTCSGVVPDPAIVPYINRMFDTYRAAGLAPRLLIVPSAPVVHPEDLPRWLAPRCMGTDTGVATILASRTLAPASSAAMLYPLAQMREIKHGATLFPKTWFHWTGDGLDQVVRLSLATFWGRPLDQAPPLQTKKYMHHSDVSHLFDGVSLESEIVEPDLAASQVTGCFGETCFPEVEAGKVLRDVSRFGNPKAQARRLLIISDSFGSKVSPWYARYYREVEHFATNNIDLLTPAQLAALRTYMYRDPGQTDILLLYHDGNAVYTDMLRYVTERMLPVAPAAPAPAVKALP</sequence>
<name>A0A2D2DK62_9BURK</name>
<dbReference type="KEGG" id="mass:CR152_13200"/>
<evidence type="ECO:0000313" key="2">
    <source>
        <dbReference type="Proteomes" id="UP000229897"/>
    </source>
</evidence>
<evidence type="ECO:0000313" key="1">
    <source>
        <dbReference type="EMBL" id="ATQ75367.1"/>
    </source>
</evidence>
<organism evidence="1 2">
    <name type="scientific">Massilia violaceinigra</name>
    <dbReference type="NCBI Taxonomy" id="2045208"/>
    <lineage>
        <taxon>Bacteria</taxon>
        <taxon>Pseudomonadati</taxon>
        <taxon>Pseudomonadota</taxon>
        <taxon>Betaproteobacteria</taxon>
        <taxon>Burkholderiales</taxon>
        <taxon>Oxalobacteraceae</taxon>
        <taxon>Telluria group</taxon>
        <taxon>Massilia</taxon>
    </lineage>
</organism>
<accession>A0A2D2DK62</accession>
<protein>
    <recommendedName>
        <fullName evidence="3">AlgX/AlgJ SGNH hydrolase-like domain-containing protein</fullName>
    </recommendedName>
</protein>
<dbReference type="Proteomes" id="UP000229897">
    <property type="component" value="Chromosome"/>
</dbReference>
<dbReference type="RefSeq" id="WP_099875326.1">
    <property type="nucleotide sequence ID" value="NZ_CP024608.1"/>
</dbReference>
<proteinExistence type="predicted"/>
<evidence type="ECO:0008006" key="3">
    <source>
        <dbReference type="Google" id="ProtNLM"/>
    </source>
</evidence>
<reference evidence="1" key="1">
    <citation type="submission" date="2017-10" db="EMBL/GenBank/DDBJ databases">
        <title>Massilia psychrophilum sp. nov., a novel purple-pigmented bacterium isolated from Tianshan glacier, Xinjiang Municipality, China.</title>
        <authorList>
            <person name="Wang H."/>
        </authorList>
    </citation>
    <scope>NUCLEOTIDE SEQUENCE [LARGE SCALE GENOMIC DNA]</scope>
    <source>
        <strain evidence="1">B2</strain>
    </source>
</reference>
<gene>
    <name evidence="1" type="ORF">CR152_13200</name>
</gene>
<dbReference type="EMBL" id="CP024608">
    <property type="protein sequence ID" value="ATQ75367.1"/>
    <property type="molecule type" value="Genomic_DNA"/>
</dbReference>
<dbReference type="OrthoDB" id="8747576at2"/>